<dbReference type="RefSeq" id="XP_002786138.1">
    <property type="nucleotide sequence ID" value="XM_002786092.1"/>
</dbReference>
<keyword evidence="2" id="KW-1185">Reference proteome</keyword>
<protein>
    <submittedName>
        <fullName evidence="1">Uncharacterized protein</fullName>
    </submittedName>
</protein>
<feature type="non-terminal residue" evidence="1">
    <location>
        <position position="1"/>
    </location>
</feature>
<name>C5KCC1_PERM5</name>
<reference evidence="1 2" key="1">
    <citation type="submission" date="2008-07" db="EMBL/GenBank/DDBJ databases">
        <authorList>
            <person name="El-Sayed N."/>
            <person name="Caler E."/>
            <person name="Inman J."/>
            <person name="Amedeo P."/>
            <person name="Hass B."/>
            <person name="Wortman J."/>
        </authorList>
    </citation>
    <scope>NUCLEOTIDE SEQUENCE [LARGE SCALE GENOMIC DNA]</scope>
    <source>
        <strain evidence="2">ATCC 50983 / TXsc</strain>
    </source>
</reference>
<dbReference type="GeneID" id="9063195"/>
<evidence type="ECO:0000313" key="2">
    <source>
        <dbReference type="Proteomes" id="UP000007800"/>
    </source>
</evidence>
<dbReference type="InParanoid" id="C5KCC1"/>
<organism evidence="2">
    <name type="scientific">Perkinsus marinus (strain ATCC 50983 / TXsc)</name>
    <dbReference type="NCBI Taxonomy" id="423536"/>
    <lineage>
        <taxon>Eukaryota</taxon>
        <taxon>Sar</taxon>
        <taxon>Alveolata</taxon>
        <taxon>Perkinsozoa</taxon>
        <taxon>Perkinsea</taxon>
        <taxon>Perkinsida</taxon>
        <taxon>Perkinsidae</taxon>
        <taxon>Perkinsus</taxon>
    </lineage>
</organism>
<dbReference type="AlphaFoldDB" id="C5KCC1"/>
<evidence type="ECO:0000313" key="1">
    <source>
        <dbReference type="EMBL" id="EER17934.1"/>
    </source>
</evidence>
<sequence>TVDSLIQKTVECCARTKGVECETLQCVAHELKERKENLAADDSRIFPDIRKTTHARKLKELLQQQHPTRYALPYVDKHASIIFGRSSSGLENK</sequence>
<dbReference type="Proteomes" id="UP000007800">
    <property type="component" value="Unassembled WGS sequence"/>
</dbReference>
<dbReference type="EMBL" id="GG671975">
    <property type="protein sequence ID" value="EER17934.1"/>
    <property type="molecule type" value="Genomic_DNA"/>
</dbReference>
<accession>C5KCC1</accession>
<proteinExistence type="predicted"/>
<gene>
    <name evidence="1" type="ORF">Pmar_PMAR027650</name>
</gene>